<organism evidence="1 2">
    <name type="scientific">Vibrio galatheae</name>
    <dbReference type="NCBI Taxonomy" id="579748"/>
    <lineage>
        <taxon>Bacteria</taxon>
        <taxon>Pseudomonadati</taxon>
        <taxon>Pseudomonadota</taxon>
        <taxon>Gammaproteobacteria</taxon>
        <taxon>Vibrionales</taxon>
        <taxon>Vibrionaceae</taxon>
        <taxon>Vibrio</taxon>
    </lineage>
</organism>
<dbReference type="STRING" id="579748.TW81_05670"/>
<keyword evidence="2" id="KW-1185">Reference proteome</keyword>
<gene>
    <name evidence="1" type="ORF">TW81_05670</name>
</gene>
<protein>
    <submittedName>
        <fullName evidence="1">Uncharacterized protein</fullName>
    </submittedName>
</protein>
<dbReference type="Proteomes" id="UP000033673">
    <property type="component" value="Unassembled WGS sequence"/>
</dbReference>
<evidence type="ECO:0000313" key="1">
    <source>
        <dbReference type="EMBL" id="KJY84282.1"/>
    </source>
</evidence>
<dbReference type="AlphaFoldDB" id="A0A0F4NMG2"/>
<name>A0A0F4NMG2_9VIBR</name>
<sequence>MPPRRQGKGSQGFKNNRQGLLAKWQRLKKSLKKVVDTKLYLARMAASSAVIQVTKKSSSLKI</sequence>
<accession>A0A0F4NMG2</accession>
<dbReference type="PATRIC" id="fig|579748.3.peg.1158"/>
<dbReference type="EMBL" id="JXXV01000011">
    <property type="protein sequence ID" value="KJY84282.1"/>
    <property type="molecule type" value="Genomic_DNA"/>
</dbReference>
<reference evidence="1 2" key="1">
    <citation type="journal article" date="2015" name="BMC Genomics">
        <title>Genome mining reveals unlocked bioactive potential of marine Gram-negative bacteria.</title>
        <authorList>
            <person name="Machado H."/>
            <person name="Sonnenschein E.C."/>
            <person name="Melchiorsen J."/>
            <person name="Gram L."/>
        </authorList>
    </citation>
    <scope>NUCLEOTIDE SEQUENCE [LARGE SCALE GENOMIC DNA]</scope>
    <source>
        <strain evidence="1 2">S2757</strain>
    </source>
</reference>
<proteinExistence type="predicted"/>
<comment type="caution">
    <text evidence="1">The sequence shown here is derived from an EMBL/GenBank/DDBJ whole genome shotgun (WGS) entry which is preliminary data.</text>
</comment>
<evidence type="ECO:0000313" key="2">
    <source>
        <dbReference type="Proteomes" id="UP000033673"/>
    </source>
</evidence>